<gene>
    <name evidence="1" type="ORF">PVE_P0227</name>
</gene>
<organism evidence="1 2">
    <name type="scientific">Pseudomonas veronii 1YdBTEX2</name>
    <dbReference type="NCBI Taxonomy" id="1295141"/>
    <lineage>
        <taxon>Bacteria</taxon>
        <taxon>Pseudomonadati</taxon>
        <taxon>Pseudomonadota</taxon>
        <taxon>Gammaproteobacteria</taxon>
        <taxon>Pseudomonadales</taxon>
        <taxon>Pseudomonadaceae</taxon>
        <taxon>Pseudomonas</taxon>
    </lineage>
</organism>
<dbReference type="Proteomes" id="UP000245431">
    <property type="component" value="Plasmid PVE_plasmid"/>
</dbReference>
<proteinExistence type="predicted"/>
<protein>
    <submittedName>
        <fullName evidence="1">Uncharacterized protein</fullName>
    </submittedName>
</protein>
<geneLocation type="plasmid" evidence="2">
    <name>pve_Plasmid</name>
</geneLocation>
<evidence type="ECO:0000313" key="2">
    <source>
        <dbReference type="Proteomes" id="UP000245431"/>
    </source>
</evidence>
<accession>A0A1D3KAD9</accession>
<evidence type="ECO:0000313" key="1">
    <source>
        <dbReference type="EMBL" id="SBW85267.1"/>
    </source>
</evidence>
<keyword evidence="1" id="KW-0614">Plasmid</keyword>
<reference evidence="2" key="1">
    <citation type="submission" date="2016-07" db="EMBL/GenBank/DDBJ databases">
        <authorList>
            <person name="Florea S."/>
            <person name="Webb J.S."/>
            <person name="Jaromczyk J."/>
            <person name="Schardl C.L."/>
        </authorList>
    </citation>
    <scope>NUCLEOTIDE SEQUENCE [LARGE SCALE GENOMIC DNA]</scope>
    <source>
        <strain evidence="2">1YdBTEX2</strain>
        <plasmid evidence="2">Plasmid pve_Plasmid</plasmid>
    </source>
</reference>
<sequence>MSFHKLALLYAQVASAPVDIRGCLLTAIGEYSSGDVRDEVLVTIEEMNRSSVIADLIVNQGTPLTAHVVVCLEDGATGTEATVKGVCFDTMSAMAMAEAAAGEMCDSINRDLKRDMADDYHPVGLNQLKRGTIGIASPQTGCLALVEVQTTTNLFSENSCGSFYIGTQLGPRSRLPIV</sequence>
<dbReference type="AlphaFoldDB" id="A0A1D3KAD9"/>
<name>A0A1D3KAD9_PSEVE</name>
<dbReference type="EMBL" id="LT599585">
    <property type="protein sequence ID" value="SBW85267.1"/>
    <property type="molecule type" value="Genomic_DNA"/>
</dbReference>